<accession>A0A382ZJX0</accession>
<reference evidence="1" key="1">
    <citation type="submission" date="2018-05" db="EMBL/GenBank/DDBJ databases">
        <authorList>
            <person name="Lanie J.A."/>
            <person name="Ng W.-L."/>
            <person name="Kazmierczak K.M."/>
            <person name="Andrzejewski T.M."/>
            <person name="Davidsen T.M."/>
            <person name="Wayne K.J."/>
            <person name="Tettelin H."/>
            <person name="Glass J.I."/>
            <person name="Rusch D."/>
            <person name="Podicherti R."/>
            <person name="Tsui H.-C.T."/>
            <person name="Winkler M.E."/>
        </authorList>
    </citation>
    <scope>NUCLEOTIDE SEQUENCE</scope>
</reference>
<name>A0A382ZJX0_9ZZZZ</name>
<proteinExistence type="predicted"/>
<evidence type="ECO:0000313" key="1">
    <source>
        <dbReference type="EMBL" id="SVD95751.1"/>
    </source>
</evidence>
<gene>
    <name evidence="1" type="ORF">METZ01_LOCUS448605</name>
</gene>
<feature type="non-terminal residue" evidence="1">
    <location>
        <position position="1"/>
    </location>
</feature>
<protein>
    <submittedName>
        <fullName evidence="1">Uncharacterized protein</fullName>
    </submittedName>
</protein>
<organism evidence="1">
    <name type="scientific">marine metagenome</name>
    <dbReference type="NCBI Taxonomy" id="408172"/>
    <lineage>
        <taxon>unclassified sequences</taxon>
        <taxon>metagenomes</taxon>
        <taxon>ecological metagenomes</taxon>
    </lineage>
</organism>
<dbReference type="AlphaFoldDB" id="A0A382ZJX0"/>
<dbReference type="EMBL" id="UINC01184505">
    <property type="protein sequence ID" value="SVD95751.1"/>
    <property type="molecule type" value="Genomic_DNA"/>
</dbReference>
<sequence>VGPSHRAILGSPAHPHWGYYQGPSLWLSVTCTALPS</sequence>